<accession>A0A3S9A0A1</accession>
<dbReference type="GO" id="GO:0005886">
    <property type="term" value="C:plasma membrane"/>
    <property type="evidence" value="ECO:0007669"/>
    <property type="project" value="UniProtKB-SubCell"/>
</dbReference>
<evidence type="ECO:0000256" key="5">
    <source>
        <dbReference type="ARBA" id="ARBA00022989"/>
    </source>
</evidence>
<evidence type="ECO:0000256" key="6">
    <source>
        <dbReference type="ARBA" id="ARBA00023098"/>
    </source>
</evidence>
<comment type="similarity">
    <text evidence="10">Belongs to the PlsY family.</text>
</comment>
<keyword evidence="5 10" id="KW-1133">Transmembrane helix</keyword>
<keyword evidence="8 10" id="KW-0594">Phospholipid biosynthesis</keyword>
<dbReference type="PANTHER" id="PTHR30309">
    <property type="entry name" value="INNER MEMBRANE PROTEIN YGIH"/>
    <property type="match status" value="1"/>
</dbReference>
<dbReference type="UniPathway" id="UPA00085"/>
<comment type="catalytic activity">
    <reaction evidence="10">
        <text>an acyl phosphate + sn-glycerol 3-phosphate = a 1-acyl-sn-glycero-3-phosphate + phosphate</text>
        <dbReference type="Rhea" id="RHEA:34075"/>
        <dbReference type="ChEBI" id="CHEBI:43474"/>
        <dbReference type="ChEBI" id="CHEBI:57597"/>
        <dbReference type="ChEBI" id="CHEBI:57970"/>
        <dbReference type="ChEBI" id="CHEBI:59918"/>
        <dbReference type="EC" id="2.3.1.275"/>
    </reaction>
</comment>
<evidence type="ECO:0000313" key="12">
    <source>
        <dbReference type="Proteomes" id="UP000272528"/>
    </source>
</evidence>
<proteinExistence type="inferred from homology"/>
<dbReference type="SMART" id="SM01207">
    <property type="entry name" value="G3P_acyltransf"/>
    <property type="match status" value="1"/>
</dbReference>
<feature type="transmembrane region" description="Helical" evidence="10">
    <location>
        <begin position="45"/>
        <end position="68"/>
    </location>
</feature>
<keyword evidence="9 10" id="KW-1208">Phospholipid metabolism</keyword>
<evidence type="ECO:0000256" key="4">
    <source>
        <dbReference type="ARBA" id="ARBA00022692"/>
    </source>
</evidence>
<reference evidence="12" key="1">
    <citation type="submission" date="2018-12" db="EMBL/GenBank/DDBJ databases">
        <title>Genome sequence of Peanibacillus sp.</title>
        <authorList>
            <person name="Subramani G."/>
            <person name="Srinivasan S."/>
            <person name="Kim M.K."/>
        </authorList>
    </citation>
    <scope>NUCLEOTIDE SEQUENCE [LARGE SCALE GENOMIC DNA]</scope>
    <source>
        <strain evidence="12">18JY67-1</strain>
    </source>
</reference>
<dbReference type="EMBL" id="CP034437">
    <property type="protein sequence ID" value="AZN39189.1"/>
    <property type="molecule type" value="Genomic_DNA"/>
</dbReference>
<keyword evidence="1 10" id="KW-1003">Cell membrane</keyword>
<protein>
    <recommendedName>
        <fullName evidence="10">Glycerol-3-phosphate acyltransferase</fullName>
    </recommendedName>
    <alternativeName>
        <fullName evidence="10">Acyl-PO4 G3P acyltransferase</fullName>
    </alternativeName>
    <alternativeName>
        <fullName evidence="10">Acyl-phosphate--glycerol-3-phosphate acyltransferase</fullName>
    </alternativeName>
    <alternativeName>
        <fullName evidence="10">G3P acyltransferase</fullName>
        <shortName evidence="10">GPAT</shortName>
        <ecNumber evidence="10">2.3.1.275</ecNumber>
    </alternativeName>
    <alternativeName>
        <fullName evidence="10">Lysophosphatidic acid synthase</fullName>
        <shortName evidence="10">LPA synthase</shortName>
    </alternativeName>
</protein>
<keyword evidence="11" id="KW-0012">Acyltransferase</keyword>
<evidence type="ECO:0000256" key="8">
    <source>
        <dbReference type="ARBA" id="ARBA00023209"/>
    </source>
</evidence>
<dbReference type="InterPro" id="IPR003811">
    <property type="entry name" value="G3P_acylTferase_PlsY"/>
</dbReference>
<dbReference type="AlphaFoldDB" id="A0A3S9A0A1"/>
<evidence type="ECO:0000313" key="11">
    <source>
        <dbReference type="EMBL" id="AZN39189.1"/>
    </source>
</evidence>
<feature type="transmembrane region" description="Helical" evidence="10">
    <location>
        <begin position="153"/>
        <end position="186"/>
    </location>
</feature>
<name>A0A3S9A0A1_9BACL</name>
<evidence type="ECO:0000256" key="7">
    <source>
        <dbReference type="ARBA" id="ARBA00023136"/>
    </source>
</evidence>
<feature type="transmembrane region" description="Helical" evidence="10">
    <location>
        <begin position="105"/>
        <end position="133"/>
    </location>
</feature>
<dbReference type="Proteomes" id="UP000272528">
    <property type="component" value="Chromosome"/>
</dbReference>
<organism evidence="11 12">
    <name type="scientific">Paenibacillus albus</name>
    <dbReference type="NCBI Taxonomy" id="2495582"/>
    <lineage>
        <taxon>Bacteria</taxon>
        <taxon>Bacillati</taxon>
        <taxon>Bacillota</taxon>
        <taxon>Bacilli</taxon>
        <taxon>Bacillales</taxon>
        <taxon>Paenibacillaceae</taxon>
        <taxon>Paenibacillus</taxon>
    </lineage>
</organism>
<evidence type="ECO:0000256" key="10">
    <source>
        <dbReference type="HAMAP-Rule" id="MF_01043"/>
    </source>
</evidence>
<dbReference type="PANTHER" id="PTHR30309:SF1">
    <property type="entry name" value="GLYCEROL-3-PHOSPHATE ACYLTRANSFERASE 1"/>
    <property type="match status" value="1"/>
</dbReference>
<keyword evidence="2 10" id="KW-0444">Lipid biosynthesis</keyword>
<keyword evidence="7 10" id="KW-0472">Membrane</keyword>
<keyword evidence="3 10" id="KW-0808">Transferase</keyword>
<gene>
    <name evidence="10" type="primary">plsY</name>
    <name evidence="11" type="ORF">EJC50_05555</name>
</gene>
<dbReference type="GO" id="GO:0008654">
    <property type="term" value="P:phospholipid biosynthetic process"/>
    <property type="evidence" value="ECO:0007669"/>
    <property type="project" value="UniProtKB-UniRule"/>
</dbReference>
<comment type="subunit">
    <text evidence="10">Probably interacts with PlsX.</text>
</comment>
<keyword evidence="6 10" id="KW-0443">Lipid metabolism</keyword>
<evidence type="ECO:0000256" key="2">
    <source>
        <dbReference type="ARBA" id="ARBA00022516"/>
    </source>
</evidence>
<evidence type="ECO:0000256" key="1">
    <source>
        <dbReference type="ARBA" id="ARBA00022475"/>
    </source>
</evidence>
<evidence type="ECO:0000256" key="9">
    <source>
        <dbReference type="ARBA" id="ARBA00023264"/>
    </source>
</evidence>
<dbReference type="KEGG" id="palb:EJC50_05555"/>
<comment type="function">
    <text evidence="10">Catalyzes the transfer of an acyl group from acyl-phosphate (acyl-PO(4)) to glycerol-3-phosphate (G3P) to form lysophosphatidic acid (LPA). This enzyme utilizes acyl-phosphate as fatty acyl donor, but not acyl-CoA or acyl-ACP.</text>
</comment>
<dbReference type="HAMAP" id="MF_01043">
    <property type="entry name" value="PlsY"/>
    <property type="match status" value="1"/>
</dbReference>
<dbReference type="GO" id="GO:0043772">
    <property type="term" value="F:acyl-phosphate glycerol-3-phosphate acyltransferase activity"/>
    <property type="evidence" value="ECO:0007669"/>
    <property type="project" value="UniProtKB-UniRule"/>
</dbReference>
<comment type="pathway">
    <text evidence="10">Lipid metabolism; phospholipid metabolism.</text>
</comment>
<dbReference type="EC" id="2.3.1.275" evidence="10"/>
<feature type="transmembrane region" description="Helical" evidence="10">
    <location>
        <begin position="6"/>
        <end position="25"/>
    </location>
</feature>
<comment type="subcellular location">
    <subcellularLocation>
        <location evidence="10">Cell membrane</location>
        <topology evidence="10">Multi-pass membrane protein</topology>
    </subcellularLocation>
</comment>
<dbReference type="Pfam" id="PF02660">
    <property type="entry name" value="G3P_acyltransf"/>
    <property type="match status" value="1"/>
</dbReference>
<keyword evidence="12" id="KW-1185">Reference proteome</keyword>
<keyword evidence="4 10" id="KW-0812">Transmembrane</keyword>
<dbReference type="OrthoDB" id="9777124at2"/>
<evidence type="ECO:0000256" key="3">
    <source>
        <dbReference type="ARBA" id="ARBA00022679"/>
    </source>
</evidence>
<feature type="transmembrane region" description="Helical" evidence="10">
    <location>
        <begin position="74"/>
        <end position="93"/>
    </location>
</feature>
<sequence length="205" mass="22543">MIVVWTLLAFLSGGLMFSYWLGLLAKQNLKEHGDGNPGALNLWKAAGYTYGLTGILLDFLKGYLPIFMLIRSDVLTGFELVLPCSAAVLGHIFSPFMKLRGGKAIAVTFGVWSGLTAFKGSLGYAIILAILLLTGRLLSKGRATSSDADGFQVVLGMLVLTIYTFLFDYSTSITIFGFINFLLLLYSHRKELRRFAGTLNVHMKR</sequence>
<dbReference type="RefSeq" id="WP_126013428.1">
    <property type="nucleotide sequence ID" value="NZ_CP034437.1"/>
</dbReference>